<dbReference type="SMART" id="SM01130">
    <property type="entry name" value="DHDPS"/>
    <property type="match status" value="1"/>
</dbReference>
<name>A0A2V0PEF2_9CHLO</name>
<reference evidence="12 13" key="1">
    <citation type="journal article" date="2018" name="Sci. Rep.">
        <title>Raphidocelis subcapitata (=Pseudokirchneriella subcapitata) provides an insight into genome evolution and environmental adaptations in the Sphaeropleales.</title>
        <authorList>
            <person name="Suzuki S."/>
            <person name="Yamaguchi H."/>
            <person name="Nakajima N."/>
            <person name="Kawachi M."/>
        </authorList>
    </citation>
    <scope>NUCLEOTIDE SEQUENCE [LARGE SCALE GENOMIC DNA]</scope>
    <source>
        <strain evidence="12 13">NIES-35</strain>
    </source>
</reference>
<comment type="similarity">
    <text evidence="3">Belongs to the DapA family.</text>
</comment>
<dbReference type="PROSITE" id="PS00665">
    <property type="entry name" value="DHDPS_1"/>
    <property type="match status" value="1"/>
</dbReference>
<dbReference type="InterPro" id="IPR020624">
    <property type="entry name" value="Schiff_base-form_aldolases_CS"/>
</dbReference>
<evidence type="ECO:0000256" key="5">
    <source>
        <dbReference type="ARBA" id="ARBA00022605"/>
    </source>
</evidence>
<dbReference type="SUPFAM" id="SSF51569">
    <property type="entry name" value="Aldolase"/>
    <property type="match status" value="1"/>
</dbReference>
<dbReference type="GO" id="GO:0008840">
    <property type="term" value="F:4-hydroxy-tetrahydrodipicolinate synthase activity"/>
    <property type="evidence" value="ECO:0007669"/>
    <property type="project" value="UniProtKB-EC"/>
</dbReference>
<dbReference type="Pfam" id="PF00701">
    <property type="entry name" value="DHDPS"/>
    <property type="match status" value="1"/>
</dbReference>
<evidence type="ECO:0000256" key="4">
    <source>
        <dbReference type="ARBA" id="ARBA00012086"/>
    </source>
</evidence>
<accession>A0A2V0PEF2</accession>
<dbReference type="InterPro" id="IPR013785">
    <property type="entry name" value="Aldolase_TIM"/>
</dbReference>
<dbReference type="UniPathway" id="UPA00034">
    <property type="reaction ID" value="UER00017"/>
</dbReference>
<keyword evidence="8" id="KW-0456">Lyase</keyword>
<comment type="catalytic activity">
    <reaction evidence="10">
        <text>L-aspartate 4-semialdehyde + pyruvate = (2S,4S)-4-hydroxy-2,3,4,5-tetrahydrodipicolinate + H2O + H(+)</text>
        <dbReference type="Rhea" id="RHEA:34171"/>
        <dbReference type="ChEBI" id="CHEBI:15361"/>
        <dbReference type="ChEBI" id="CHEBI:15377"/>
        <dbReference type="ChEBI" id="CHEBI:15378"/>
        <dbReference type="ChEBI" id="CHEBI:67139"/>
        <dbReference type="ChEBI" id="CHEBI:537519"/>
        <dbReference type="EC" id="4.3.3.7"/>
    </reaction>
</comment>
<evidence type="ECO:0000256" key="7">
    <source>
        <dbReference type="ARBA" id="ARBA00023154"/>
    </source>
</evidence>
<dbReference type="Gene3D" id="3.20.20.70">
    <property type="entry name" value="Aldolase class I"/>
    <property type="match status" value="1"/>
</dbReference>
<dbReference type="InterPro" id="IPR002220">
    <property type="entry name" value="DapA-like"/>
</dbReference>
<evidence type="ECO:0000256" key="10">
    <source>
        <dbReference type="ARBA" id="ARBA00047836"/>
    </source>
</evidence>
<comment type="caution">
    <text evidence="12">The sequence shown here is derived from an EMBL/GenBank/DDBJ whole genome shotgun (WGS) entry which is preliminary data.</text>
</comment>
<feature type="region of interest" description="Disordered" evidence="11">
    <location>
        <begin position="1"/>
        <end position="22"/>
    </location>
</feature>
<dbReference type="PRINTS" id="PR00146">
    <property type="entry name" value="DHPICSNTHASE"/>
</dbReference>
<sequence length="346" mass="36733">MQLRATTGAPVRASRPSSRRAPGLAVRALLSSATPAQTSKDASSLRKTALITAVKTPYLPNGKFDLVAYDALLEAQISNGVGGVIVGGTTGEGHLMSWDEHIMLIAHTIHSFGDRLLVIGNTGSNSTSEALHATEQGFAIGMHAALQINPYYGKTSHAGLRAHFAAALAEGPAIVYNVPGRTGQDIPDDVVADLAAHPNFLGMKECTGNKRIAAYTSRGVNCWSGNDDEAHDARHGAGAAGVISVTSNLVPGLFNTLMNGPANPELAASLDELIKWLFCEPNPIALNTALMMCGLAQPVFRLPYVPLSRAQRERGAALLRPLQQHIPGCREVRVMEDSEFKLVGRY</sequence>
<comment type="function">
    <text evidence="1">Catalyzes the condensation of (S)-aspartate-beta-semialdehyde [(S)-ASA] and pyruvate to 4-hydroxy-tetrahydrodipicolinate (HTPA).</text>
</comment>
<keyword evidence="9" id="KW-0704">Schiff base</keyword>
<dbReference type="GO" id="GO:0009089">
    <property type="term" value="P:lysine biosynthetic process via diaminopimelate"/>
    <property type="evidence" value="ECO:0007669"/>
    <property type="project" value="UniProtKB-UniPathway"/>
</dbReference>
<evidence type="ECO:0000256" key="8">
    <source>
        <dbReference type="ARBA" id="ARBA00023239"/>
    </source>
</evidence>
<dbReference type="CDD" id="cd00950">
    <property type="entry name" value="DHDPS"/>
    <property type="match status" value="1"/>
</dbReference>
<dbReference type="STRING" id="307507.A0A2V0PEF2"/>
<dbReference type="EC" id="4.3.3.7" evidence="4"/>
<organism evidence="12 13">
    <name type="scientific">Raphidocelis subcapitata</name>
    <dbReference type="NCBI Taxonomy" id="307507"/>
    <lineage>
        <taxon>Eukaryota</taxon>
        <taxon>Viridiplantae</taxon>
        <taxon>Chlorophyta</taxon>
        <taxon>core chlorophytes</taxon>
        <taxon>Chlorophyceae</taxon>
        <taxon>CS clade</taxon>
        <taxon>Sphaeropleales</taxon>
        <taxon>Selenastraceae</taxon>
        <taxon>Raphidocelis</taxon>
    </lineage>
</organism>
<evidence type="ECO:0000256" key="11">
    <source>
        <dbReference type="SAM" id="MobiDB-lite"/>
    </source>
</evidence>
<evidence type="ECO:0000256" key="6">
    <source>
        <dbReference type="ARBA" id="ARBA00022915"/>
    </source>
</evidence>
<keyword evidence="5" id="KW-0028">Amino-acid biosynthesis</keyword>
<dbReference type="FunCoup" id="A0A2V0PEF2">
    <property type="interactions" value="466"/>
</dbReference>
<gene>
    <name evidence="12" type="ORF">Rsub_11036</name>
</gene>
<feature type="compositionally biased region" description="Low complexity" evidence="11">
    <location>
        <begin position="9"/>
        <end position="22"/>
    </location>
</feature>
<dbReference type="InterPro" id="IPR020625">
    <property type="entry name" value="Schiff_base-form_aldolases_AS"/>
</dbReference>
<evidence type="ECO:0000256" key="1">
    <source>
        <dbReference type="ARBA" id="ARBA00003294"/>
    </source>
</evidence>
<evidence type="ECO:0000256" key="9">
    <source>
        <dbReference type="ARBA" id="ARBA00023270"/>
    </source>
</evidence>
<keyword evidence="13" id="KW-1185">Reference proteome</keyword>
<dbReference type="Proteomes" id="UP000247498">
    <property type="component" value="Unassembled WGS sequence"/>
</dbReference>
<evidence type="ECO:0000313" key="12">
    <source>
        <dbReference type="EMBL" id="GBF98216.1"/>
    </source>
</evidence>
<evidence type="ECO:0000256" key="3">
    <source>
        <dbReference type="ARBA" id="ARBA00007592"/>
    </source>
</evidence>
<comment type="pathway">
    <text evidence="2">Amino-acid biosynthesis; L-lysine biosynthesis via DAP pathway; (S)-tetrahydrodipicolinate from L-aspartate: step 3/4.</text>
</comment>
<dbReference type="EMBL" id="BDRX01000119">
    <property type="protein sequence ID" value="GBF98216.1"/>
    <property type="molecule type" value="Genomic_DNA"/>
</dbReference>
<keyword evidence="6" id="KW-0220">Diaminopimelate biosynthesis</keyword>
<keyword evidence="7" id="KW-0457">Lysine biosynthesis</keyword>
<protein>
    <recommendedName>
        <fullName evidence="4">4-hydroxy-tetrahydrodipicolinate synthase</fullName>
        <ecNumber evidence="4">4.3.3.7</ecNumber>
    </recommendedName>
</protein>
<dbReference type="GO" id="GO:0019877">
    <property type="term" value="P:diaminopimelate biosynthetic process"/>
    <property type="evidence" value="ECO:0007669"/>
    <property type="project" value="UniProtKB-KW"/>
</dbReference>
<dbReference type="NCBIfam" id="TIGR00674">
    <property type="entry name" value="dapA"/>
    <property type="match status" value="1"/>
</dbReference>
<dbReference type="PROSITE" id="PS00666">
    <property type="entry name" value="DHDPS_2"/>
    <property type="match status" value="1"/>
</dbReference>
<dbReference type="PANTHER" id="PTHR12128">
    <property type="entry name" value="DIHYDRODIPICOLINATE SYNTHASE"/>
    <property type="match status" value="1"/>
</dbReference>
<dbReference type="InterPro" id="IPR005263">
    <property type="entry name" value="DapA"/>
</dbReference>
<dbReference type="InParanoid" id="A0A2V0PEF2"/>
<dbReference type="AlphaFoldDB" id="A0A2V0PEF2"/>
<dbReference type="OrthoDB" id="191315at2759"/>
<evidence type="ECO:0000313" key="13">
    <source>
        <dbReference type="Proteomes" id="UP000247498"/>
    </source>
</evidence>
<dbReference type="PANTHER" id="PTHR12128:SF15">
    <property type="entry name" value="4-HYDROXY-TETRAHYDRODIPICOLINATE SYNTHASE 1, CHLOROPLASTIC"/>
    <property type="match status" value="1"/>
</dbReference>
<proteinExistence type="inferred from homology"/>
<evidence type="ECO:0000256" key="2">
    <source>
        <dbReference type="ARBA" id="ARBA00005120"/>
    </source>
</evidence>